<dbReference type="AlphaFoldDB" id="A0A395SC94"/>
<dbReference type="Proteomes" id="UP000266152">
    <property type="component" value="Unassembled WGS sequence"/>
</dbReference>
<proteinExistence type="predicted"/>
<evidence type="ECO:0000313" key="2">
    <source>
        <dbReference type="EMBL" id="RGP69787.1"/>
    </source>
</evidence>
<name>A0A395SC94_FUSSP</name>
<organism evidence="2 3">
    <name type="scientific">Fusarium sporotrichioides</name>
    <dbReference type="NCBI Taxonomy" id="5514"/>
    <lineage>
        <taxon>Eukaryota</taxon>
        <taxon>Fungi</taxon>
        <taxon>Dikarya</taxon>
        <taxon>Ascomycota</taxon>
        <taxon>Pezizomycotina</taxon>
        <taxon>Sordariomycetes</taxon>
        <taxon>Hypocreomycetidae</taxon>
        <taxon>Hypocreales</taxon>
        <taxon>Nectriaceae</taxon>
        <taxon>Fusarium</taxon>
    </lineage>
</organism>
<accession>A0A395SC94</accession>
<feature type="compositionally biased region" description="Low complexity" evidence="1">
    <location>
        <begin position="1"/>
        <end position="24"/>
    </location>
</feature>
<protein>
    <submittedName>
        <fullName evidence="2">Uncharacterized protein</fullName>
    </submittedName>
</protein>
<gene>
    <name evidence="2" type="ORF">FSPOR_4428</name>
</gene>
<dbReference type="EMBL" id="PXOF01000058">
    <property type="protein sequence ID" value="RGP69787.1"/>
    <property type="molecule type" value="Genomic_DNA"/>
</dbReference>
<reference evidence="2 3" key="1">
    <citation type="journal article" date="2018" name="PLoS Pathog.">
        <title>Evolution of structural diversity of trichothecenes, a family of toxins produced by plant pathogenic and entomopathogenic fungi.</title>
        <authorList>
            <person name="Proctor R.H."/>
            <person name="McCormick S.P."/>
            <person name="Kim H.S."/>
            <person name="Cardoza R.E."/>
            <person name="Stanley A.M."/>
            <person name="Lindo L."/>
            <person name="Kelly A."/>
            <person name="Brown D.W."/>
            <person name="Lee T."/>
            <person name="Vaughan M.M."/>
            <person name="Alexander N.J."/>
            <person name="Busman M."/>
            <person name="Gutierrez S."/>
        </authorList>
    </citation>
    <scope>NUCLEOTIDE SEQUENCE [LARGE SCALE GENOMIC DNA]</scope>
    <source>
        <strain evidence="2 3">NRRL 3299</strain>
    </source>
</reference>
<feature type="compositionally biased region" description="Polar residues" evidence="1">
    <location>
        <begin position="29"/>
        <end position="54"/>
    </location>
</feature>
<evidence type="ECO:0000313" key="3">
    <source>
        <dbReference type="Proteomes" id="UP000266152"/>
    </source>
</evidence>
<comment type="caution">
    <text evidence="2">The sequence shown here is derived from an EMBL/GenBank/DDBJ whole genome shotgun (WGS) entry which is preliminary data.</text>
</comment>
<feature type="region of interest" description="Disordered" evidence="1">
    <location>
        <begin position="1"/>
        <end position="104"/>
    </location>
</feature>
<sequence>MPDNKNIDNASSKSSDASQQPSQAGPFGSITQNPQPQSNLQPATNETNNTQTASAKFGNLPIKPDEGPWDSLTKGRAMKKSDTPIDPTDERYLHISDDEGSGSK</sequence>
<keyword evidence="3" id="KW-1185">Reference proteome</keyword>
<evidence type="ECO:0000256" key="1">
    <source>
        <dbReference type="SAM" id="MobiDB-lite"/>
    </source>
</evidence>
<feature type="compositionally biased region" description="Basic and acidic residues" evidence="1">
    <location>
        <begin position="79"/>
        <end position="97"/>
    </location>
</feature>